<accession>A0ABQ1I5E4</accession>
<dbReference type="PANTHER" id="PTHR30632:SF14">
    <property type="entry name" value="TUNGSTATE_MOLYBDATE_CHROMATE-BINDING PROTEIN MODA"/>
    <property type="match status" value="1"/>
</dbReference>
<dbReference type="Gene3D" id="3.40.190.10">
    <property type="entry name" value="Periplasmic binding protein-like II"/>
    <property type="match status" value="2"/>
</dbReference>
<sequence length="255" mass="27347">MIKCNFKALLVGVTALSAYFSFSCAADTVQVAVAANFYQPLQQIAQLFEQDTQHKMQISVGSTGKLYAQIINGAPFEVFFAADQARPSLLVKQQLALAESQRSYAQGQLVLWSPNASLVDQQGKVLSSNTFRHLGICNPKTAPYGAAAVEALEQLGLYSKVQNKLVEGQSVAQTFQQISSGAVELGFVALSQVLVDGEISQGAAWLVPGQLYSPIKQDVVLLTKGKDNPAALALMAYLQTDSTQELIRAAGYSIP</sequence>
<comment type="similarity">
    <text evidence="1">Belongs to the bacterial solute-binding protein ModA family.</text>
</comment>
<evidence type="ECO:0000313" key="6">
    <source>
        <dbReference type="Proteomes" id="UP000651977"/>
    </source>
</evidence>
<dbReference type="InterPro" id="IPR005950">
    <property type="entry name" value="ModA"/>
</dbReference>
<dbReference type="Pfam" id="PF13531">
    <property type="entry name" value="SBP_bac_11"/>
    <property type="match status" value="1"/>
</dbReference>
<keyword evidence="3 4" id="KW-0732">Signal</keyword>
<feature type="chain" id="PRO_5045550017" evidence="4">
    <location>
        <begin position="26"/>
        <end position="255"/>
    </location>
</feature>
<evidence type="ECO:0000256" key="3">
    <source>
        <dbReference type="ARBA" id="ARBA00022729"/>
    </source>
</evidence>
<evidence type="ECO:0000313" key="5">
    <source>
        <dbReference type="EMBL" id="GGB18076.1"/>
    </source>
</evidence>
<dbReference type="SUPFAM" id="SSF53850">
    <property type="entry name" value="Periplasmic binding protein-like II"/>
    <property type="match status" value="1"/>
</dbReference>
<name>A0ABQ1I5E4_9ALTE</name>
<evidence type="ECO:0000256" key="1">
    <source>
        <dbReference type="ARBA" id="ARBA00009175"/>
    </source>
</evidence>
<reference evidence="6" key="1">
    <citation type="journal article" date="2019" name="Int. J. Syst. Evol. Microbiol.">
        <title>The Global Catalogue of Microorganisms (GCM) 10K type strain sequencing project: providing services to taxonomists for standard genome sequencing and annotation.</title>
        <authorList>
            <consortium name="The Broad Institute Genomics Platform"/>
            <consortium name="The Broad Institute Genome Sequencing Center for Infectious Disease"/>
            <person name="Wu L."/>
            <person name="Ma J."/>
        </authorList>
    </citation>
    <scope>NUCLEOTIDE SEQUENCE [LARGE SCALE GENOMIC DNA]</scope>
    <source>
        <strain evidence="6">CGMCC 1.10131</strain>
    </source>
</reference>
<comment type="caution">
    <text evidence="5">The sequence shown here is derived from an EMBL/GenBank/DDBJ whole genome shotgun (WGS) entry which is preliminary data.</text>
</comment>
<evidence type="ECO:0000256" key="4">
    <source>
        <dbReference type="SAM" id="SignalP"/>
    </source>
</evidence>
<dbReference type="PIRSF" id="PIRSF004846">
    <property type="entry name" value="ModA"/>
    <property type="match status" value="1"/>
</dbReference>
<dbReference type="InterPro" id="IPR044084">
    <property type="entry name" value="AvModA-like_subst-bd"/>
</dbReference>
<dbReference type="NCBIfam" id="TIGR01256">
    <property type="entry name" value="modA"/>
    <property type="match status" value="1"/>
</dbReference>
<organism evidence="5 6">
    <name type="scientific">Agarivorans gilvus</name>
    <dbReference type="NCBI Taxonomy" id="680279"/>
    <lineage>
        <taxon>Bacteria</taxon>
        <taxon>Pseudomonadati</taxon>
        <taxon>Pseudomonadota</taxon>
        <taxon>Gammaproteobacteria</taxon>
        <taxon>Alteromonadales</taxon>
        <taxon>Alteromonadaceae</taxon>
        <taxon>Agarivorans</taxon>
    </lineage>
</organism>
<evidence type="ECO:0000256" key="2">
    <source>
        <dbReference type="ARBA" id="ARBA00022723"/>
    </source>
</evidence>
<dbReference type="PANTHER" id="PTHR30632">
    <property type="entry name" value="MOLYBDATE-BINDING PERIPLASMIC PROTEIN"/>
    <property type="match status" value="1"/>
</dbReference>
<gene>
    <name evidence="5" type="primary">modA</name>
    <name evidence="5" type="ORF">GCM10007414_34350</name>
</gene>
<keyword evidence="2" id="KW-0479">Metal-binding</keyword>
<dbReference type="CDD" id="cd13539">
    <property type="entry name" value="PBP2_AvModA"/>
    <property type="match status" value="1"/>
</dbReference>
<dbReference type="InterPro" id="IPR050682">
    <property type="entry name" value="ModA/WtpA"/>
</dbReference>
<keyword evidence="6" id="KW-1185">Reference proteome</keyword>
<protein>
    <submittedName>
        <fullName evidence="5">Molybdate-binding periplasmic protein ModA</fullName>
    </submittedName>
</protein>
<dbReference type="Proteomes" id="UP000651977">
    <property type="component" value="Unassembled WGS sequence"/>
</dbReference>
<feature type="signal peptide" evidence="4">
    <location>
        <begin position="1"/>
        <end position="25"/>
    </location>
</feature>
<dbReference type="PROSITE" id="PS51257">
    <property type="entry name" value="PROKAR_LIPOPROTEIN"/>
    <property type="match status" value="1"/>
</dbReference>
<proteinExistence type="inferred from homology"/>
<dbReference type="EMBL" id="BMDY01000026">
    <property type="protein sequence ID" value="GGB18076.1"/>
    <property type="molecule type" value="Genomic_DNA"/>
</dbReference>
<dbReference type="RefSeq" id="WP_055731623.1">
    <property type="nucleotide sequence ID" value="NZ_BMDY01000026.1"/>
</dbReference>